<gene>
    <name evidence="1" type="ORF">IWX90DRAFT_307703</name>
</gene>
<proteinExistence type="predicted"/>
<reference evidence="1 2" key="1">
    <citation type="journal article" date="2022" name="G3 (Bethesda)">
        <title>Enemy or ally: a genomic approach to elucidate the lifestyle of Phyllosticta citrichinaensis.</title>
        <authorList>
            <person name="Buijs V.A."/>
            <person name="Groenewald J.Z."/>
            <person name="Haridas S."/>
            <person name="LaButti K.M."/>
            <person name="Lipzen A."/>
            <person name="Martin F.M."/>
            <person name="Barry K."/>
            <person name="Grigoriev I.V."/>
            <person name="Crous P.W."/>
            <person name="Seidl M.F."/>
        </authorList>
    </citation>
    <scope>NUCLEOTIDE SEQUENCE [LARGE SCALE GENOMIC DNA]</scope>
    <source>
        <strain evidence="1 2">CBS 129764</strain>
    </source>
</reference>
<sequence>MCPRLPCYPRPLYYRISPLQILSRLLSILASLVTRALALNRCALLVSRLIGQSQMCHSIDNGRSTKQFKKLHLQCSPRLGQLPQRSSHPKVIFQLASELSTRTGIRDLPLMATALPSPTNRRYLPRFVPRAPVVQLESCMKLGTASSTWWFSSPRHVTPKCDTLAWGT</sequence>
<evidence type="ECO:0000313" key="2">
    <source>
        <dbReference type="Proteomes" id="UP001456524"/>
    </source>
</evidence>
<keyword evidence="2" id="KW-1185">Reference proteome</keyword>
<accession>A0ABR1XLY5</accession>
<name>A0ABR1XLY5_9PEZI</name>
<evidence type="ECO:0000313" key="1">
    <source>
        <dbReference type="EMBL" id="KAK8159677.1"/>
    </source>
</evidence>
<protein>
    <submittedName>
        <fullName evidence="1">Uncharacterized protein</fullName>
    </submittedName>
</protein>
<dbReference type="Proteomes" id="UP001456524">
    <property type="component" value="Unassembled WGS sequence"/>
</dbReference>
<comment type="caution">
    <text evidence="1">The sequence shown here is derived from an EMBL/GenBank/DDBJ whole genome shotgun (WGS) entry which is preliminary data.</text>
</comment>
<organism evidence="1 2">
    <name type="scientific">Phyllosticta citrichinensis</name>
    <dbReference type="NCBI Taxonomy" id="1130410"/>
    <lineage>
        <taxon>Eukaryota</taxon>
        <taxon>Fungi</taxon>
        <taxon>Dikarya</taxon>
        <taxon>Ascomycota</taxon>
        <taxon>Pezizomycotina</taxon>
        <taxon>Dothideomycetes</taxon>
        <taxon>Dothideomycetes incertae sedis</taxon>
        <taxon>Botryosphaeriales</taxon>
        <taxon>Phyllostictaceae</taxon>
        <taxon>Phyllosticta</taxon>
    </lineage>
</organism>
<dbReference type="EMBL" id="JBBWUH010000008">
    <property type="protein sequence ID" value="KAK8159677.1"/>
    <property type="molecule type" value="Genomic_DNA"/>
</dbReference>